<organism evidence="2 3">
    <name type="scientific">Streptomyces glaucus</name>
    <dbReference type="NCBI Taxonomy" id="284029"/>
    <lineage>
        <taxon>Bacteria</taxon>
        <taxon>Bacillati</taxon>
        <taxon>Actinomycetota</taxon>
        <taxon>Actinomycetes</taxon>
        <taxon>Kitasatosporales</taxon>
        <taxon>Streptomycetaceae</taxon>
        <taxon>Streptomyces</taxon>
    </lineage>
</organism>
<feature type="compositionally biased region" description="Basic and acidic residues" evidence="1">
    <location>
        <begin position="43"/>
        <end position="63"/>
    </location>
</feature>
<comment type="caution">
    <text evidence="2">The sequence shown here is derived from an EMBL/GenBank/DDBJ whole genome shotgun (WGS) entry which is preliminary data.</text>
</comment>
<proteinExistence type="predicted"/>
<evidence type="ECO:0000313" key="3">
    <source>
        <dbReference type="Proteomes" id="UP001500460"/>
    </source>
</evidence>
<feature type="region of interest" description="Disordered" evidence="1">
    <location>
        <begin position="43"/>
        <end position="73"/>
    </location>
</feature>
<dbReference type="Proteomes" id="UP001500460">
    <property type="component" value="Unassembled WGS sequence"/>
</dbReference>
<dbReference type="EMBL" id="BAAATK010000018">
    <property type="protein sequence ID" value="GAA2439371.1"/>
    <property type="molecule type" value="Genomic_DNA"/>
</dbReference>
<accession>A0ABN3JSS2</accession>
<protein>
    <submittedName>
        <fullName evidence="2">Uncharacterized protein</fullName>
    </submittedName>
</protein>
<gene>
    <name evidence="2" type="ORF">GCM10010421_32030</name>
</gene>
<dbReference type="RefSeq" id="WP_344603833.1">
    <property type="nucleotide sequence ID" value="NZ_BAAATK010000018.1"/>
</dbReference>
<evidence type="ECO:0000256" key="1">
    <source>
        <dbReference type="SAM" id="MobiDB-lite"/>
    </source>
</evidence>
<keyword evidence="3" id="KW-1185">Reference proteome</keyword>
<sequence length="136" mass="14835">MSTPTPEPAPFDPHAFPADLLVAQRTAAELYAALHTLQARLPWSREPHDGWPEETERGREHPGRPASPGWTEDDAAEYDRLFAALRDATAAVQGHGWWERCKAEGIKGADLVAARMALKHAPGAVPLVRDDVDNAA</sequence>
<evidence type="ECO:0000313" key="2">
    <source>
        <dbReference type="EMBL" id="GAA2439371.1"/>
    </source>
</evidence>
<name>A0ABN3JSS2_9ACTN</name>
<reference evidence="2 3" key="1">
    <citation type="journal article" date="2019" name="Int. J. Syst. Evol. Microbiol.">
        <title>The Global Catalogue of Microorganisms (GCM) 10K type strain sequencing project: providing services to taxonomists for standard genome sequencing and annotation.</title>
        <authorList>
            <consortium name="The Broad Institute Genomics Platform"/>
            <consortium name="The Broad Institute Genome Sequencing Center for Infectious Disease"/>
            <person name="Wu L."/>
            <person name="Ma J."/>
        </authorList>
    </citation>
    <scope>NUCLEOTIDE SEQUENCE [LARGE SCALE GENOMIC DNA]</scope>
    <source>
        <strain evidence="2 3">JCM 6922</strain>
    </source>
</reference>